<keyword evidence="1" id="KW-0808">Transferase</keyword>
<protein>
    <submittedName>
        <fullName evidence="4">GNAT family N-acetyltransferase</fullName>
    </submittedName>
</protein>
<dbReference type="InterPro" id="IPR000182">
    <property type="entry name" value="GNAT_dom"/>
</dbReference>
<evidence type="ECO:0000313" key="5">
    <source>
        <dbReference type="Proteomes" id="UP000603640"/>
    </source>
</evidence>
<dbReference type="Pfam" id="PF00583">
    <property type="entry name" value="Acetyltransf_1"/>
    <property type="match status" value="1"/>
</dbReference>
<evidence type="ECO:0000256" key="2">
    <source>
        <dbReference type="ARBA" id="ARBA00023315"/>
    </source>
</evidence>
<keyword evidence="5" id="KW-1185">Reference proteome</keyword>
<dbReference type="PIRSF" id="PIRSF037663">
    <property type="entry name" value="Acetyltransf_GNAT_prd"/>
    <property type="match status" value="1"/>
</dbReference>
<dbReference type="RefSeq" id="WP_187065812.1">
    <property type="nucleotide sequence ID" value="NZ_JACRVF010000001.1"/>
</dbReference>
<gene>
    <name evidence="4" type="ORF">H8S84_03145</name>
</gene>
<dbReference type="PANTHER" id="PTHR43072">
    <property type="entry name" value="N-ACETYLTRANSFERASE"/>
    <property type="match status" value="1"/>
</dbReference>
<accession>A0A923N3J4</accession>
<dbReference type="InterPro" id="IPR017255">
    <property type="entry name" value="AcTrfase_GNAT_prd"/>
</dbReference>
<name>A0A923N3J4_9BACT</name>
<evidence type="ECO:0000256" key="1">
    <source>
        <dbReference type="ARBA" id="ARBA00022679"/>
    </source>
</evidence>
<dbReference type="AlphaFoldDB" id="A0A923N3J4"/>
<dbReference type="PROSITE" id="PS51186">
    <property type="entry name" value="GNAT"/>
    <property type="match status" value="1"/>
</dbReference>
<dbReference type="EMBL" id="JACRVF010000001">
    <property type="protein sequence ID" value="MBC5991828.1"/>
    <property type="molecule type" value="Genomic_DNA"/>
</dbReference>
<evidence type="ECO:0000259" key="3">
    <source>
        <dbReference type="PROSITE" id="PS51186"/>
    </source>
</evidence>
<comment type="caution">
    <text evidence="4">The sequence shown here is derived from an EMBL/GenBank/DDBJ whole genome shotgun (WGS) entry which is preliminary data.</text>
</comment>
<dbReference type="InterPro" id="IPR016181">
    <property type="entry name" value="Acyl_CoA_acyltransferase"/>
</dbReference>
<keyword evidence="2" id="KW-0012">Acyltransferase</keyword>
<dbReference type="PANTHER" id="PTHR43072:SF51">
    <property type="entry name" value="ABC SUPERFAMILY TRANSPORT PROTEIN"/>
    <property type="match status" value="1"/>
</dbReference>
<sequence>MQVNIRAATVHDLKAVKAIDETLFGAETYPLFALRQLLDITNGLLLIAEESDKIAGYAIGHYNAVQEEAWFLSLGVLPEVRGLGIGESLTKGLINAVEQLGAKCIYLTVHPSNMGGIRIYEKLGFVKDSAENDYYGDGSPRLIMVKTSAI</sequence>
<organism evidence="4 5">
    <name type="scientific">Pontibacter cellulosilyticus</name>
    <dbReference type="NCBI Taxonomy" id="1720253"/>
    <lineage>
        <taxon>Bacteria</taxon>
        <taxon>Pseudomonadati</taxon>
        <taxon>Bacteroidota</taxon>
        <taxon>Cytophagia</taxon>
        <taxon>Cytophagales</taxon>
        <taxon>Hymenobacteraceae</taxon>
        <taxon>Pontibacter</taxon>
    </lineage>
</organism>
<evidence type="ECO:0000313" key="4">
    <source>
        <dbReference type="EMBL" id="MBC5991828.1"/>
    </source>
</evidence>
<feature type="domain" description="N-acetyltransferase" evidence="3">
    <location>
        <begin position="3"/>
        <end position="149"/>
    </location>
</feature>
<reference evidence="4" key="1">
    <citation type="submission" date="2020-08" db="EMBL/GenBank/DDBJ databases">
        <title>Pontibacter sp. SD6 16S ribosomal RNA gene Genome sequencing and assembly.</title>
        <authorList>
            <person name="Kang M."/>
        </authorList>
    </citation>
    <scope>NUCLEOTIDE SEQUENCE</scope>
    <source>
        <strain evidence="4">SD6</strain>
    </source>
</reference>
<dbReference type="Proteomes" id="UP000603640">
    <property type="component" value="Unassembled WGS sequence"/>
</dbReference>
<dbReference type="SUPFAM" id="SSF55729">
    <property type="entry name" value="Acyl-CoA N-acyltransferases (Nat)"/>
    <property type="match status" value="1"/>
</dbReference>
<dbReference type="GO" id="GO:0016747">
    <property type="term" value="F:acyltransferase activity, transferring groups other than amino-acyl groups"/>
    <property type="evidence" value="ECO:0007669"/>
    <property type="project" value="InterPro"/>
</dbReference>
<dbReference type="CDD" id="cd04301">
    <property type="entry name" value="NAT_SF"/>
    <property type="match status" value="1"/>
</dbReference>
<proteinExistence type="predicted"/>
<dbReference type="Gene3D" id="3.40.630.30">
    <property type="match status" value="1"/>
</dbReference>